<evidence type="ECO:0000256" key="2">
    <source>
        <dbReference type="ARBA" id="ARBA00023157"/>
    </source>
</evidence>
<dbReference type="Gene3D" id="2.60.120.260">
    <property type="entry name" value="Galactose-binding domain-like"/>
    <property type="match status" value="1"/>
</dbReference>
<protein>
    <recommendedName>
        <fullName evidence="3">LamG-like jellyroll fold domain-containing protein</fullName>
    </recommendedName>
</protein>
<dbReference type="EMBL" id="PFNL01000134">
    <property type="protein sequence ID" value="PIZ45500.1"/>
    <property type="molecule type" value="Genomic_DNA"/>
</dbReference>
<evidence type="ECO:0000259" key="3">
    <source>
        <dbReference type="SMART" id="SM00560"/>
    </source>
</evidence>
<accession>A0A2M7TH52</accession>
<dbReference type="SUPFAM" id="SSF49899">
    <property type="entry name" value="Concanavalin A-like lectins/glucanases"/>
    <property type="match status" value="2"/>
</dbReference>
<dbReference type="InterPro" id="IPR013320">
    <property type="entry name" value="ConA-like_dom_sf"/>
</dbReference>
<feature type="non-terminal residue" evidence="4">
    <location>
        <position position="1"/>
    </location>
</feature>
<proteinExistence type="predicted"/>
<sequence>EDIRVVYQPNTTTAKSINYYFDPASGTTCATSTATKIYFPLQADMSNGSSTTYYYLYYDNKHAVDESSVDAFDIGNKQALLHCGFRGDTTCINADGVETPSAESGAVRYSGGKSALAFDGGGDYVSVSDVNNSLDISYDLTITAWIKPTSNSSEIIVAKQPSFSGANLPGNYEFRIVNGKLQLGYEYSAPYIYVFYTGSADIVTDVWSYVVVTRSREDGGVVFYINGAVDAARSDNGIATLVNNSALRIGLRADSYGSYSGLMDEVAIYNRALSATEIADLYNGGIGKPVVPDESVVGLWHFDENGDDPRNTGKAIDASGNGNHGTITGAKYTAGLIGVDDDDGETTTGTIPGINYAGHEGVFIEEGTVNKITNPSFENSTAYNTNWGAPSVFKYDSTADTFTAGMAKRNSAGPFASGVSIQGGTTASSQSDTASYSTGSQIAGTFYSNFDQKQGTIALWVTPEWNGNDGNNHMFWVNGATGTNYLYKAADSNLKFLINAQIAATVNVSSWIAGTTYSVVVRWDSINTLDGTNYASISVNDSHTFADSDNSGTHGFPSTMEIGAQNSANSANAIIEGLTIYRRPLFDGTYGIDVGNGDEINQIYNSGTGKDPTLVTGSWDVVFALPTNASTGALATGTGNAWSHPHASNLLYTSTTNTGGFMMNGEMDDDGWSDEGAVANVDSVEFNGSTTRIDAGSDSSLDNLASGAFTVEAWVRPDGVGQNSYNAIAGKYGSNAGWLAMLFLGTRMYTNVPCSTSGASGIEPGGGANLNEWHHYTWTFDNNGDRIMRGWRDGQLVVSSSACSGDVLSDASLNFEIGETNGNYASDGSIAWVRISNNVRYSTTFSPASRWAPPSPDANTVGQWNMADGSGATVTNTGSCGGTASNCNGTLSNGTWNDGGALSTSEKVFAGGYKFTSTGTANQGIYRTFTATNGGDYVLRALGHSDGTCSPQVKITRADGSTTLTTLSGTTTSTRTDPDVYIFTWESPAAEANQVQLINTASSGTCYWHQVEVLSNLITNPSMETGAGDPWIPTGWSNANGTGVGALIQSGDVHSGLYSLQAGGLNGLQGIVHNPNSIDGIGKFFNVSGFIKDTNNSLRIQMYNGQASLQKQSGGTFLLTSNTGSWKHMMGVARQANQDAGQWDKRLSLQNGTGYWDDIYSFQLSDVSLTVTPASEANSLEST</sequence>
<feature type="non-terminal residue" evidence="4">
    <location>
        <position position="1183"/>
    </location>
</feature>
<gene>
    <name evidence="4" type="ORF">COY32_05230</name>
</gene>
<organism evidence="4 5">
    <name type="scientific">candidate division WWE3 bacterium CG_4_10_14_0_2_um_filter_41_14</name>
    <dbReference type="NCBI Taxonomy" id="1975072"/>
    <lineage>
        <taxon>Bacteria</taxon>
        <taxon>Katanobacteria</taxon>
    </lineage>
</organism>
<dbReference type="InterPro" id="IPR006558">
    <property type="entry name" value="LamG-like"/>
</dbReference>
<keyword evidence="2" id="KW-1015">Disulfide bond</keyword>
<name>A0A2M7TH52_UNCKA</name>
<evidence type="ECO:0000256" key="1">
    <source>
        <dbReference type="ARBA" id="ARBA00022729"/>
    </source>
</evidence>
<reference evidence="5" key="1">
    <citation type="submission" date="2017-09" db="EMBL/GenBank/DDBJ databases">
        <title>Depth-based differentiation of microbial function through sediment-hosted aquifers and enrichment of novel symbionts in the deep terrestrial subsurface.</title>
        <authorList>
            <person name="Probst A.J."/>
            <person name="Ladd B."/>
            <person name="Jarett J.K."/>
            <person name="Geller-Mcgrath D.E."/>
            <person name="Sieber C.M.K."/>
            <person name="Emerson J.B."/>
            <person name="Anantharaman K."/>
            <person name="Thomas B.C."/>
            <person name="Malmstrom R."/>
            <person name="Stieglmeier M."/>
            <person name="Klingl A."/>
            <person name="Woyke T."/>
            <person name="Ryan C.M."/>
            <person name="Banfield J.F."/>
        </authorList>
    </citation>
    <scope>NUCLEOTIDE SEQUENCE [LARGE SCALE GENOMIC DNA]</scope>
</reference>
<evidence type="ECO:0000313" key="5">
    <source>
        <dbReference type="Proteomes" id="UP000228920"/>
    </source>
</evidence>
<dbReference type="SMART" id="SM00560">
    <property type="entry name" value="LamGL"/>
    <property type="match status" value="1"/>
</dbReference>
<dbReference type="Pfam" id="PF13385">
    <property type="entry name" value="Laminin_G_3"/>
    <property type="match status" value="2"/>
</dbReference>
<evidence type="ECO:0000313" key="4">
    <source>
        <dbReference type="EMBL" id="PIZ45500.1"/>
    </source>
</evidence>
<dbReference type="Gene3D" id="2.60.120.200">
    <property type="match status" value="2"/>
</dbReference>
<dbReference type="AlphaFoldDB" id="A0A2M7TH52"/>
<dbReference type="Proteomes" id="UP000228920">
    <property type="component" value="Unassembled WGS sequence"/>
</dbReference>
<keyword evidence="1" id="KW-0732">Signal</keyword>
<comment type="caution">
    <text evidence="4">The sequence shown here is derived from an EMBL/GenBank/DDBJ whole genome shotgun (WGS) entry which is preliminary data.</text>
</comment>
<feature type="domain" description="LamG-like jellyroll fold" evidence="3">
    <location>
        <begin position="138"/>
        <end position="276"/>
    </location>
</feature>